<dbReference type="Gene3D" id="3.40.710.10">
    <property type="entry name" value="DD-peptidase/beta-lactamase superfamily"/>
    <property type="match status" value="1"/>
</dbReference>
<dbReference type="SUPFAM" id="SSF56601">
    <property type="entry name" value="beta-lactamase/transpeptidase-like"/>
    <property type="match status" value="1"/>
</dbReference>
<evidence type="ECO:0000256" key="4">
    <source>
        <dbReference type="SAM" id="SignalP"/>
    </source>
</evidence>
<comment type="caution">
    <text evidence="6">The sequence shown here is derived from an EMBL/GenBank/DDBJ whole genome shotgun (WGS) entry which is preliminary data.</text>
</comment>
<comment type="similarity">
    <text evidence="2">Belongs to the class-A beta-lactamase family.</text>
</comment>
<reference evidence="6 7" key="1">
    <citation type="submission" date="2018-06" db="EMBL/GenBank/DDBJ databases">
        <title>Genomic Encyclopedia of Archaeal and Bacterial Type Strains, Phase II (KMG-II): from individual species to whole genera.</title>
        <authorList>
            <person name="Goeker M."/>
        </authorList>
    </citation>
    <scope>NUCLEOTIDE SEQUENCE [LARGE SCALE GENOMIC DNA]</scope>
    <source>
        <strain evidence="6 7">DSM 23857</strain>
    </source>
</reference>
<dbReference type="RefSeq" id="WP_111597928.1">
    <property type="nucleotide sequence ID" value="NZ_QLLL01000004.1"/>
</dbReference>
<evidence type="ECO:0000256" key="2">
    <source>
        <dbReference type="ARBA" id="ARBA00009009"/>
    </source>
</evidence>
<dbReference type="OrthoDB" id="1422836at2"/>
<proteinExistence type="inferred from homology"/>
<dbReference type="Proteomes" id="UP000249547">
    <property type="component" value="Unassembled WGS sequence"/>
</dbReference>
<comment type="catalytic activity">
    <reaction evidence="1">
        <text>a beta-lactam + H2O = a substituted beta-amino acid</text>
        <dbReference type="Rhea" id="RHEA:20401"/>
        <dbReference type="ChEBI" id="CHEBI:15377"/>
        <dbReference type="ChEBI" id="CHEBI:35627"/>
        <dbReference type="ChEBI" id="CHEBI:140347"/>
        <dbReference type="EC" id="3.5.2.6"/>
    </reaction>
</comment>
<evidence type="ECO:0000313" key="6">
    <source>
        <dbReference type="EMBL" id="RAJ05328.1"/>
    </source>
</evidence>
<dbReference type="PANTHER" id="PTHR35333:SF3">
    <property type="entry name" value="BETA-LACTAMASE-TYPE TRANSPEPTIDASE FOLD CONTAINING PROTEIN"/>
    <property type="match status" value="1"/>
</dbReference>
<dbReference type="InterPro" id="IPR000871">
    <property type="entry name" value="Beta-lactam_class-A"/>
</dbReference>
<dbReference type="AlphaFoldDB" id="A0A327QMQ9"/>
<keyword evidence="4" id="KW-0732">Signal</keyword>
<dbReference type="GO" id="GO:0046677">
    <property type="term" value="P:response to antibiotic"/>
    <property type="evidence" value="ECO:0007669"/>
    <property type="project" value="InterPro"/>
</dbReference>
<dbReference type="InterPro" id="IPR045155">
    <property type="entry name" value="Beta-lactam_cat"/>
</dbReference>
<evidence type="ECO:0000259" key="5">
    <source>
        <dbReference type="Pfam" id="PF13354"/>
    </source>
</evidence>
<protein>
    <recommendedName>
        <fullName evidence="3">beta-lactamase</fullName>
        <ecNumber evidence="3">3.5.2.6</ecNumber>
    </recommendedName>
</protein>
<sequence>MNTRSLLLLLLSWVAVSSAQAQQIDRKLTEQLQPLLRSFQGRAGIYVENLSTGKIVQINADTVFPTASMVKIPIMVGIFQKIAHDSLTYHQALVYRDSLLYEGEDILGSFKDSEQIQLSKVMMLMLTMSDNTASLWLQSLAGGGQSINNWLGEHGYTYTRVNSRTPGRQANRELYGWGQTTPREMATLMKSIYQGKVINKTASERMYRNLTRNFWDTEGAVMVPANVRTATKNGMVDASRSEVILVNAPHGDYVYCLQTKNNTDQRWERNNEAWVLMRQVAALLWKYYEPKGQQGVGSLAEQY</sequence>
<feature type="signal peptide" evidence="4">
    <location>
        <begin position="1"/>
        <end position="21"/>
    </location>
</feature>
<dbReference type="InterPro" id="IPR012338">
    <property type="entry name" value="Beta-lactam/transpept-like"/>
</dbReference>
<feature type="domain" description="Beta-lactamase class A catalytic" evidence="5">
    <location>
        <begin position="44"/>
        <end position="256"/>
    </location>
</feature>
<evidence type="ECO:0000256" key="1">
    <source>
        <dbReference type="ARBA" id="ARBA00001526"/>
    </source>
</evidence>
<gene>
    <name evidence="6" type="ORF">LX64_02485</name>
</gene>
<dbReference type="Pfam" id="PF13354">
    <property type="entry name" value="Beta-lactamase2"/>
    <property type="match status" value="1"/>
</dbReference>
<accession>A0A327QMQ9</accession>
<evidence type="ECO:0000256" key="3">
    <source>
        <dbReference type="ARBA" id="ARBA00012865"/>
    </source>
</evidence>
<dbReference type="GO" id="GO:0030655">
    <property type="term" value="P:beta-lactam antibiotic catabolic process"/>
    <property type="evidence" value="ECO:0007669"/>
    <property type="project" value="InterPro"/>
</dbReference>
<evidence type="ECO:0000313" key="7">
    <source>
        <dbReference type="Proteomes" id="UP000249547"/>
    </source>
</evidence>
<feature type="chain" id="PRO_5016368402" description="beta-lactamase" evidence="4">
    <location>
        <begin position="22"/>
        <end position="303"/>
    </location>
</feature>
<organism evidence="6 7">
    <name type="scientific">Chitinophaga skermanii</name>
    <dbReference type="NCBI Taxonomy" id="331697"/>
    <lineage>
        <taxon>Bacteria</taxon>
        <taxon>Pseudomonadati</taxon>
        <taxon>Bacteroidota</taxon>
        <taxon>Chitinophagia</taxon>
        <taxon>Chitinophagales</taxon>
        <taxon>Chitinophagaceae</taxon>
        <taxon>Chitinophaga</taxon>
    </lineage>
</organism>
<dbReference type="PANTHER" id="PTHR35333">
    <property type="entry name" value="BETA-LACTAMASE"/>
    <property type="match status" value="1"/>
</dbReference>
<dbReference type="EMBL" id="QLLL01000004">
    <property type="protein sequence ID" value="RAJ05328.1"/>
    <property type="molecule type" value="Genomic_DNA"/>
</dbReference>
<dbReference type="GO" id="GO:0008800">
    <property type="term" value="F:beta-lactamase activity"/>
    <property type="evidence" value="ECO:0007669"/>
    <property type="project" value="UniProtKB-EC"/>
</dbReference>
<dbReference type="EC" id="3.5.2.6" evidence="3"/>
<keyword evidence="7" id="KW-1185">Reference proteome</keyword>
<name>A0A327QMQ9_9BACT</name>